<dbReference type="SMART" id="SM00256">
    <property type="entry name" value="FBOX"/>
    <property type="match status" value="1"/>
</dbReference>
<dbReference type="InterPro" id="IPR032675">
    <property type="entry name" value="LRR_dom_sf"/>
</dbReference>
<keyword evidence="3" id="KW-1185">Reference proteome</keyword>
<dbReference type="OrthoDB" id="10257471at2759"/>
<evidence type="ECO:0000259" key="1">
    <source>
        <dbReference type="PROSITE" id="PS50181"/>
    </source>
</evidence>
<dbReference type="SUPFAM" id="SSF52058">
    <property type="entry name" value="L domain-like"/>
    <property type="match status" value="1"/>
</dbReference>
<dbReference type="Gene3D" id="1.20.1280.50">
    <property type="match status" value="1"/>
</dbReference>
<dbReference type="PROSITE" id="PS50181">
    <property type="entry name" value="FBOX"/>
    <property type="match status" value="1"/>
</dbReference>
<sequence>MTLPKTSLIKIPLNHKDPNERSSIFQQLLKSHNAVRCRGNAKNKSQSDIQKKRSLQSFSSIDISLKVDENSPRKLSQPNSSIEKCTSLSKHFKQLEQQQRLEKSHRQQELSLELKPKQTSNEPKLYLALHRDFSNYSGRELFIETDTPIFKLPTESMIDIFGRCSSFEDYCQISTVCKKWRNLANSAFLWRDISIKWTNLRKIIISQPAAMQFDYITTLTIFGNGKKVLIDPLIDTFKIKLFQQLQHVYITNMNIADIKILLNLTRNLQSLHCENTYCTDANGVNLRIFSKMQYLKSLKLSFAENYNLSVYYRFDMTGNPSKRSILPSKLETFSLRGIYDTEEHLVNPDYTAIIASLNDINTDLVWQHPVITNWSRLEEELVRKYSMLAYLTNLKSLTLGRVSSFTSRVWRECLMPYGSQLEYLTMKNWPGSGQRESPQTLINKRQQQQQGQVTTTTVAADESERIIDGIEAAISEYITCLTNIKQVHLDDFVCGVGLIDGISKLDKTHYIQVEGLEKEKFSVNDFKGIKLFGFKIVMNSGGSRASAT</sequence>
<gene>
    <name evidence="2" type="ORF">INT46_005976</name>
</gene>
<protein>
    <recommendedName>
        <fullName evidence="1">F-box domain-containing protein</fullName>
    </recommendedName>
</protein>
<comment type="caution">
    <text evidence="2">The sequence shown here is derived from an EMBL/GenBank/DDBJ whole genome shotgun (WGS) entry which is preliminary data.</text>
</comment>
<dbReference type="InterPro" id="IPR001810">
    <property type="entry name" value="F-box_dom"/>
</dbReference>
<proteinExistence type="predicted"/>
<dbReference type="InterPro" id="IPR036047">
    <property type="entry name" value="F-box-like_dom_sf"/>
</dbReference>
<reference evidence="2" key="1">
    <citation type="submission" date="2020-12" db="EMBL/GenBank/DDBJ databases">
        <title>Metabolic potential, ecology and presence of endohyphal bacteria is reflected in genomic diversity of Mucoromycotina.</title>
        <authorList>
            <person name="Muszewska A."/>
            <person name="Okrasinska A."/>
            <person name="Steczkiewicz K."/>
            <person name="Drgas O."/>
            <person name="Orlowska M."/>
            <person name="Perlinska-Lenart U."/>
            <person name="Aleksandrzak-Piekarczyk T."/>
            <person name="Szatraj K."/>
            <person name="Zielenkiewicz U."/>
            <person name="Pilsyk S."/>
            <person name="Malc E."/>
            <person name="Mieczkowski P."/>
            <person name="Kruszewska J.S."/>
            <person name="Biernat P."/>
            <person name="Pawlowska J."/>
        </authorList>
    </citation>
    <scope>NUCLEOTIDE SEQUENCE</scope>
    <source>
        <strain evidence="2">CBS 226.32</strain>
    </source>
</reference>
<dbReference type="EMBL" id="JAEPRC010000120">
    <property type="protein sequence ID" value="KAG2207855.1"/>
    <property type="molecule type" value="Genomic_DNA"/>
</dbReference>
<evidence type="ECO:0000313" key="3">
    <source>
        <dbReference type="Proteomes" id="UP000650833"/>
    </source>
</evidence>
<evidence type="ECO:0000313" key="2">
    <source>
        <dbReference type="EMBL" id="KAG2207855.1"/>
    </source>
</evidence>
<dbReference type="Pfam" id="PF12937">
    <property type="entry name" value="F-box-like"/>
    <property type="match status" value="1"/>
</dbReference>
<dbReference type="SUPFAM" id="SSF81383">
    <property type="entry name" value="F-box domain"/>
    <property type="match status" value="1"/>
</dbReference>
<accession>A0A8H7RCK8</accession>
<feature type="domain" description="F-box" evidence="1">
    <location>
        <begin position="146"/>
        <end position="193"/>
    </location>
</feature>
<dbReference type="Proteomes" id="UP000650833">
    <property type="component" value="Unassembled WGS sequence"/>
</dbReference>
<dbReference type="Gene3D" id="3.80.10.10">
    <property type="entry name" value="Ribonuclease Inhibitor"/>
    <property type="match status" value="1"/>
</dbReference>
<name>A0A8H7RCK8_9FUNG</name>
<organism evidence="2 3">
    <name type="scientific">Mucor plumbeus</name>
    <dbReference type="NCBI Taxonomy" id="97098"/>
    <lineage>
        <taxon>Eukaryota</taxon>
        <taxon>Fungi</taxon>
        <taxon>Fungi incertae sedis</taxon>
        <taxon>Mucoromycota</taxon>
        <taxon>Mucoromycotina</taxon>
        <taxon>Mucoromycetes</taxon>
        <taxon>Mucorales</taxon>
        <taxon>Mucorineae</taxon>
        <taxon>Mucoraceae</taxon>
        <taxon>Mucor</taxon>
    </lineage>
</organism>
<dbReference type="AlphaFoldDB" id="A0A8H7RCK8"/>